<protein>
    <submittedName>
        <fullName evidence="1">Uncharacterized protein</fullName>
    </submittedName>
</protein>
<dbReference type="Proteomes" id="UP000321199">
    <property type="component" value="Chromosome"/>
</dbReference>
<gene>
    <name evidence="1" type="ORF">FOZ74_09160</name>
</gene>
<dbReference type="OrthoDB" id="8904026at2"/>
<evidence type="ECO:0000313" key="2">
    <source>
        <dbReference type="Proteomes" id="UP000321199"/>
    </source>
</evidence>
<dbReference type="AlphaFoldDB" id="A0A5B8RWT8"/>
<keyword evidence="2" id="KW-1185">Reference proteome</keyword>
<accession>A0A5B8RWT8</accession>
<dbReference type="RefSeq" id="WP_146912776.1">
    <property type="nucleotide sequence ID" value="NZ_CP042344.1"/>
</dbReference>
<reference evidence="1 2" key="1">
    <citation type="submission" date="2019-07" db="EMBL/GenBank/DDBJ databases">
        <title>Complete genome sequence of Comamonas sp. NLF 7-7 isolated from livestock.</title>
        <authorList>
            <person name="Kim D.H."/>
            <person name="Kim J.G."/>
        </authorList>
    </citation>
    <scope>NUCLEOTIDE SEQUENCE [LARGE SCALE GENOMIC DNA]</scope>
    <source>
        <strain evidence="1 2">NLF 7-7</strain>
    </source>
</reference>
<proteinExistence type="predicted"/>
<evidence type="ECO:0000313" key="1">
    <source>
        <dbReference type="EMBL" id="QEA13184.1"/>
    </source>
</evidence>
<dbReference type="KEGG" id="cof:FOZ74_09160"/>
<organism evidence="1 2">
    <name type="scientific">Comamonas flocculans</name>
    <dbReference type="NCBI Taxonomy" id="2597701"/>
    <lineage>
        <taxon>Bacteria</taxon>
        <taxon>Pseudomonadati</taxon>
        <taxon>Pseudomonadota</taxon>
        <taxon>Betaproteobacteria</taxon>
        <taxon>Burkholderiales</taxon>
        <taxon>Comamonadaceae</taxon>
        <taxon>Comamonas</taxon>
    </lineage>
</organism>
<sequence length="184" mass="19692">MLEAFEQAAHKHDAVRITLDGAHWQVQGVGTMPQSRREVAWVSPDAAQSDTTSAFVQALGQSFSAGISAAVARQLDLQPAPGQALASRTVKLALDMAQTSRQALTGVDFLTRLQFSAAADGPEFRRVCESLALDAGALTAAERERIDAQLDERFAQAQASGASAVESEMAEQWLRQALQESPRA</sequence>
<name>A0A5B8RWT8_9BURK</name>
<dbReference type="EMBL" id="CP042344">
    <property type="protein sequence ID" value="QEA13184.1"/>
    <property type="molecule type" value="Genomic_DNA"/>
</dbReference>